<dbReference type="InterPro" id="IPR018392">
    <property type="entry name" value="LysM"/>
</dbReference>
<comment type="caution">
    <text evidence="2">The sequence shown here is derived from an EMBL/GenBank/DDBJ whole genome shotgun (WGS) entry which is preliminary data.</text>
</comment>
<organism evidence="2 3">
    <name type="scientific">Thelohanellus kitauei</name>
    <name type="common">Myxosporean</name>
    <dbReference type="NCBI Taxonomy" id="669202"/>
    <lineage>
        <taxon>Eukaryota</taxon>
        <taxon>Metazoa</taxon>
        <taxon>Cnidaria</taxon>
        <taxon>Myxozoa</taxon>
        <taxon>Myxosporea</taxon>
        <taxon>Bivalvulida</taxon>
        <taxon>Platysporina</taxon>
        <taxon>Myxobolidae</taxon>
        <taxon>Thelohanellus</taxon>
    </lineage>
</organism>
<dbReference type="SMART" id="SM00257">
    <property type="entry name" value="LysM"/>
    <property type="match status" value="1"/>
</dbReference>
<sequence>MKKNLKSYKIMTDDTLPKIAIRFNCSISDLRSLNQLSNDYDLYARHRILVPINEDSERIEPPSRLFTSDKSLDETRIVQTPVEIGCIEKVDKILETKYKSECKFLFLSAEQFNDSPVFDQSLIVKKDESIVFIPNRKHTNSQNLGNENI</sequence>
<dbReference type="Proteomes" id="UP000031668">
    <property type="component" value="Unassembled WGS sequence"/>
</dbReference>
<dbReference type="SUPFAM" id="SSF54106">
    <property type="entry name" value="LysM domain"/>
    <property type="match status" value="1"/>
</dbReference>
<keyword evidence="3" id="KW-1185">Reference proteome</keyword>
<dbReference type="Pfam" id="PF01476">
    <property type="entry name" value="LysM"/>
    <property type="match status" value="1"/>
</dbReference>
<dbReference type="PROSITE" id="PS51782">
    <property type="entry name" value="LYSM"/>
    <property type="match status" value="1"/>
</dbReference>
<dbReference type="EMBL" id="JWZT01003625">
    <property type="protein sequence ID" value="KII66015.1"/>
    <property type="molecule type" value="Genomic_DNA"/>
</dbReference>
<name>A0A0C2MNS5_THEKT</name>
<evidence type="ECO:0000313" key="3">
    <source>
        <dbReference type="Proteomes" id="UP000031668"/>
    </source>
</evidence>
<evidence type="ECO:0000259" key="1">
    <source>
        <dbReference type="PROSITE" id="PS51782"/>
    </source>
</evidence>
<dbReference type="Gene3D" id="3.10.350.10">
    <property type="entry name" value="LysM domain"/>
    <property type="match status" value="1"/>
</dbReference>
<protein>
    <recommendedName>
        <fullName evidence="1">LysM domain-containing protein</fullName>
    </recommendedName>
</protein>
<dbReference type="InterPro" id="IPR036779">
    <property type="entry name" value="LysM_dom_sf"/>
</dbReference>
<accession>A0A0C2MNS5</accession>
<dbReference type="AlphaFoldDB" id="A0A0C2MNS5"/>
<dbReference type="CDD" id="cd00118">
    <property type="entry name" value="LysM"/>
    <property type="match status" value="1"/>
</dbReference>
<gene>
    <name evidence="2" type="ORF">RF11_10175</name>
</gene>
<reference evidence="2 3" key="1">
    <citation type="journal article" date="2014" name="Genome Biol. Evol.">
        <title>The genome of the myxosporean Thelohanellus kitauei shows adaptations to nutrient acquisition within its fish host.</title>
        <authorList>
            <person name="Yang Y."/>
            <person name="Xiong J."/>
            <person name="Zhou Z."/>
            <person name="Huo F."/>
            <person name="Miao W."/>
            <person name="Ran C."/>
            <person name="Liu Y."/>
            <person name="Zhang J."/>
            <person name="Feng J."/>
            <person name="Wang M."/>
            <person name="Wang M."/>
            <person name="Wang L."/>
            <person name="Yao B."/>
        </authorList>
    </citation>
    <scope>NUCLEOTIDE SEQUENCE [LARGE SCALE GENOMIC DNA]</scope>
    <source>
        <strain evidence="2">Wuqing</strain>
    </source>
</reference>
<feature type="domain" description="LysM" evidence="1">
    <location>
        <begin position="6"/>
        <end position="50"/>
    </location>
</feature>
<evidence type="ECO:0000313" key="2">
    <source>
        <dbReference type="EMBL" id="KII66015.1"/>
    </source>
</evidence>
<dbReference type="OrthoDB" id="538216at2759"/>
<proteinExistence type="predicted"/>